<gene>
    <name evidence="3" type="ORF">PQR62_12770</name>
</gene>
<dbReference type="PANTHER" id="PTHR37483">
    <property type="entry name" value="UPF0125 PROTEIN RATB"/>
    <property type="match status" value="1"/>
</dbReference>
<dbReference type="InterPro" id="IPR005346">
    <property type="entry name" value="RnfH"/>
</dbReference>
<dbReference type="Proteomes" id="UP001629246">
    <property type="component" value="Unassembled WGS sequence"/>
</dbReference>
<dbReference type="HAMAP" id="MF_00460">
    <property type="entry name" value="UPF0125_RnfH"/>
    <property type="match status" value="1"/>
</dbReference>
<dbReference type="InterPro" id="IPR037021">
    <property type="entry name" value="RnfH_sf"/>
</dbReference>
<dbReference type="SUPFAM" id="SSF54285">
    <property type="entry name" value="MoaD/ThiS"/>
    <property type="match status" value="1"/>
</dbReference>
<keyword evidence="4" id="KW-1185">Reference proteome</keyword>
<proteinExistence type="inferred from homology"/>
<comment type="similarity">
    <text evidence="1 2">Belongs to the UPF0125 (RnfH) family.</text>
</comment>
<dbReference type="InterPro" id="IPR016155">
    <property type="entry name" value="Mopterin_synth/thiamin_S_b"/>
</dbReference>
<reference evidence="3 4" key="1">
    <citation type="journal article" date="2024" name="Chem. Sci.">
        <title>Discovery of megapolipeptins by genome mining of a Burkholderiales bacteria collection.</title>
        <authorList>
            <person name="Paulo B.S."/>
            <person name="Recchia M.J.J."/>
            <person name="Lee S."/>
            <person name="Fergusson C.H."/>
            <person name="Romanowski S.B."/>
            <person name="Hernandez A."/>
            <person name="Krull N."/>
            <person name="Liu D.Y."/>
            <person name="Cavanagh H."/>
            <person name="Bos A."/>
            <person name="Gray C.A."/>
            <person name="Murphy B.T."/>
            <person name="Linington R.G."/>
            <person name="Eustaquio A.S."/>
        </authorList>
    </citation>
    <scope>NUCLEOTIDE SEQUENCE [LARGE SCALE GENOMIC DNA]</scope>
    <source>
        <strain evidence="3 4">RL21-008-BIB-A</strain>
    </source>
</reference>
<evidence type="ECO:0000256" key="1">
    <source>
        <dbReference type="ARBA" id="ARBA00010645"/>
    </source>
</evidence>
<accession>A0ABW9ACK9</accession>
<name>A0ABW9ACK9_9BURK</name>
<sequence>MAEPAQLQVRICYATPQLQVVRELLVPAGATVQQAIMLSGLLREHAAIDLTSCRVGIYGKLKEMDAPVRDQDRIEIYRPLIADPMESRRRRVTHKAARPVQQGG</sequence>
<dbReference type="Pfam" id="PF03658">
    <property type="entry name" value="Ub-RnfH"/>
    <property type="match status" value="1"/>
</dbReference>
<evidence type="ECO:0000313" key="3">
    <source>
        <dbReference type="EMBL" id="MFL9925142.1"/>
    </source>
</evidence>
<protein>
    <recommendedName>
        <fullName evidence="2">UPF0125 protein PQR62_12770</fullName>
    </recommendedName>
</protein>
<dbReference type="EMBL" id="JAQQFM010000005">
    <property type="protein sequence ID" value="MFL9925142.1"/>
    <property type="molecule type" value="Genomic_DNA"/>
</dbReference>
<evidence type="ECO:0000256" key="2">
    <source>
        <dbReference type="HAMAP-Rule" id="MF_00460"/>
    </source>
</evidence>
<dbReference type="PANTHER" id="PTHR37483:SF1">
    <property type="entry name" value="UPF0125 PROTEIN RATB"/>
    <property type="match status" value="1"/>
</dbReference>
<evidence type="ECO:0000313" key="4">
    <source>
        <dbReference type="Proteomes" id="UP001629246"/>
    </source>
</evidence>
<organism evidence="3 4">
    <name type="scientific">Herbaspirillum lusitanum</name>
    <dbReference type="NCBI Taxonomy" id="213312"/>
    <lineage>
        <taxon>Bacteria</taxon>
        <taxon>Pseudomonadati</taxon>
        <taxon>Pseudomonadota</taxon>
        <taxon>Betaproteobacteria</taxon>
        <taxon>Burkholderiales</taxon>
        <taxon>Oxalobacteraceae</taxon>
        <taxon>Herbaspirillum</taxon>
    </lineage>
</organism>
<dbReference type="Gene3D" id="3.10.20.280">
    <property type="entry name" value="RnfH-like"/>
    <property type="match status" value="1"/>
</dbReference>
<comment type="caution">
    <text evidence="3">The sequence shown here is derived from an EMBL/GenBank/DDBJ whole genome shotgun (WGS) entry which is preliminary data.</text>
</comment>
<dbReference type="NCBIfam" id="NF002490">
    <property type="entry name" value="PRK01777.1"/>
    <property type="match status" value="1"/>
</dbReference>
<dbReference type="RefSeq" id="WP_408158327.1">
    <property type="nucleotide sequence ID" value="NZ_JAQQFM010000005.1"/>
</dbReference>